<dbReference type="InterPro" id="IPR043129">
    <property type="entry name" value="ATPase_NBD"/>
</dbReference>
<protein>
    <recommendedName>
        <fullName evidence="5">ROK family protein</fullName>
    </recommendedName>
</protein>
<feature type="compositionally biased region" description="Basic residues" evidence="2">
    <location>
        <begin position="120"/>
        <end position="138"/>
    </location>
</feature>
<dbReference type="CDD" id="cd23763">
    <property type="entry name" value="ASKHA_ATPase_ROK"/>
    <property type="match status" value="1"/>
</dbReference>
<evidence type="ECO:0000313" key="3">
    <source>
        <dbReference type="EMBL" id="RAI27658.1"/>
    </source>
</evidence>
<dbReference type="PANTHER" id="PTHR18964:SF149">
    <property type="entry name" value="BIFUNCTIONAL UDP-N-ACETYLGLUCOSAMINE 2-EPIMERASE_N-ACETYLMANNOSAMINE KINASE"/>
    <property type="match status" value="1"/>
</dbReference>
<evidence type="ECO:0000256" key="2">
    <source>
        <dbReference type="SAM" id="MobiDB-lite"/>
    </source>
</evidence>
<name>A0A327JWV5_9HYPH</name>
<comment type="caution">
    <text evidence="3">The sequence shown here is derived from an EMBL/GenBank/DDBJ whole genome shotgun (WGS) entry which is preliminary data.</text>
</comment>
<reference evidence="3 4" key="1">
    <citation type="submission" date="2017-07" db="EMBL/GenBank/DDBJ databases">
        <title>Draft Genome Sequences of Select Purple Nonsulfur Bacteria.</title>
        <authorList>
            <person name="Lasarre B."/>
            <person name="Mckinlay J.B."/>
        </authorList>
    </citation>
    <scope>NUCLEOTIDE SEQUENCE [LARGE SCALE GENOMIC DNA]</scope>
    <source>
        <strain evidence="3 4">DSM 11290</strain>
    </source>
</reference>
<dbReference type="EMBL" id="NPEV01000016">
    <property type="protein sequence ID" value="RAI27658.1"/>
    <property type="molecule type" value="Genomic_DNA"/>
</dbReference>
<sequence>MARLEVCRDDRRGDAHQGRCRRHQAGCRDCHQHPAVLHRRLRQCGRGGVRTKRFRPRRCGGRVRGDDLSPDPRSRCGMARPDRRGRQKAQRRQDDGLHDPGQRPLSRRHACRPWPARGDLHRRVHPHGRCRRGQRGGRGVRLHLHRLPQYARHIRRAPAHRSPEGVPEMTQSPVLIGLDVGGTNLKGVRMAPTGVVEDHLTIPAGGRIPREQLFDAVATAVETLSAGRVPDGVGMAFGGTVQADGTMRADSTNLANLVDLPLADAFSDRLGVPCVADHDGRAAMRGEAWTGAARGLRNAMIVTFGTGIGAGLLLDGRIHRGGRLACGELGLFRMTPPPATDAWPTLEDVAAPGRLAARGGAGFAALFEQWQNGDATTGMDEVFEQVGRAIANVHLLLDLEMVVLFGAVVGLGEPFRRAVEERFDAACPESFRDDIRIGFGDLGPLAGAIGAAALLREEIEA</sequence>
<evidence type="ECO:0000313" key="4">
    <source>
        <dbReference type="Proteomes" id="UP000249299"/>
    </source>
</evidence>
<evidence type="ECO:0008006" key="5">
    <source>
        <dbReference type="Google" id="ProtNLM"/>
    </source>
</evidence>
<gene>
    <name evidence="3" type="ORF">CH339_09755</name>
</gene>
<accession>A0A327JWV5</accession>
<dbReference type="InterPro" id="IPR000600">
    <property type="entry name" value="ROK"/>
</dbReference>
<feature type="compositionally biased region" description="Basic and acidic residues" evidence="2">
    <location>
        <begin position="91"/>
        <end position="101"/>
    </location>
</feature>
<dbReference type="AlphaFoldDB" id="A0A327JWV5"/>
<feature type="compositionally biased region" description="Basic and acidic residues" evidence="2">
    <location>
        <begin position="63"/>
        <end position="84"/>
    </location>
</feature>
<dbReference type="Gene3D" id="3.30.420.40">
    <property type="match status" value="2"/>
</dbReference>
<dbReference type="PANTHER" id="PTHR18964">
    <property type="entry name" value="ROK (REPRESSOR, ORF, KINASE) FAMILY"/>
    <property type="match status" value="1"/>
</dbReference>
<feature type="region of interest" description="Disordered" evidence="2">
    <location>
        <begin position="49"/>
        <end position="138"/>
    </location>
</feature>
<keyword evidence="4" id="KW-1185">Reference proteome</keyword>
<dbReference type="Pfam" id="PF00480">
    <property type="entry name" value="ROK"/>
    <property type="match status" value="1"/>
</dbReference>
<dbReference type="OrthoDB" id="9810372at2"/>
<dbReference type="Proteomes" id="UP000249299">
    <property type="component" value="Unassembled WGS sequence"/>
</dbReference>
<comment type="similarity">
    <text evidence="1">Belongs to the ROK (NagC/XylR) family.</text>
</comment>
<organism evidence="3 4">
    <name type="scientific">Rhodobium orientis</name>
    <dbReference type="NCBI Taxonomy" id="34017"/>
    <lineage>
        <taxon>Bacteria</taxon>
        <taxon>Pseudomonadati</taxon>
        <taxon>Pseudomonadota</taxon>
        <taxon>Alphaproteobacteria</taxon>
        <taxon>Hyphomicrobiales</taxon>
        <taxon>Rhodobiaceae</taxon>
        <taxon>Rhodobium</taxon>
    </lineage>
</organism>
<proteinExistence type="inferred from homology"/>
<evidence type="ECO:0000256" key="1">
    <source>
        <dbReference type="ARBA" id="ARBA00006479"/>
    </source>
</evidence>
<dbReference type="SUPFAM" id="SSF53067">
    <property type="entry name" value="Actin-like ATPase domain"/>
    <property type="match status" value="1"/>
</dbReference>
<feature type="compositionally biased region" description="Basic residues" evidence="2">
    <location>
        <begin position="49"/>
        <end position="61"/>
    </location>
</feature>